<dbReference type="InterPro" id="IPR046348">
    <property type="entry name" value="SIS_dom_sf"/>
</dbReference>
<dbReference type="Proteomes" id="UP001180840">
    <property type="component" value="Unassembled WGS sequence"/>
</dbReference>
<dbReference type="SUPFAM" id="SSF53697">
    <property type="entry name" value="SIS domain"/>
    <property type="match status" value="1"/>
</dbReference>
<proteinExistence type="predicted"/>
<comment type="caution">
    <text evidence="1">The sequence shown here is derived from an EMBL/GenBank/DDBJ whole genome shotgun (WGS) entry which is preliminary data.</text>
</comment>
<evidence type="ECO:0000313" key="1">
    <source>
        <dbReference type="EMBL" id="MDR7328691.1"/>
    </source>
</evidence>
<gene>
    <name evidence="1" type="ORF">J2S39_000367</name>
</gene>
<dbReference type="EMBL" id="JAVDXZ010000001">
    <property type="protein sequence ID" value="MDR7328691.1"/>
    <property type="molecule type" value="Genomic_DNA"/>
</dbReference>
<dbReference type="RefSeq" id="WP_290197693.1">
    <property type="nucleotide sequence ID" value="NZ_CP047654.1"/>
</dbReference>
<keyword evidence="2" id="KW-1185">Reference proteome</keyword>
<accession>A0ABU1ZUT2</accession>
<reference evidence="1" key="1">
    <citation type="submission" date="2023-07" db="EMBL/GenBank/DDBJ databases">
        <title>Sequencing the genomes of 1000 actinobacteria strains.</title>
        <authorList>
            <person name="Klenk H.-P."/>
        </authorList>
    </citation>
    <scope>NUCLEOTIDE SEQUENCE</scope>
    <source>
        <strain evidence="1">DSM 107476</strain>
    </source>
</reference>
<evidence type="ECO:0008006" key="3">
    <source>
        <dbReference type="Google" id="ProtNLM"/>
    </source>
</evidence>
<name>A0ABU1ZUT2_9CORY</name>
<protein>
    <recommendedName>
        <fullName evidence="3">Exopolyphosphatase</fullName>
    </recommendedName>
</protein>
<sequence>MDDYYDGSGYDRETVRFFDVAHEGAQVRAVAGSIDRLVGVRELQPRSLVILARDMLAEASARFVTAVRTPLRLPVVVTTSLPTYVGALDLVVGIGDRGDDPELARDLLSANRRGAVTVLIGPAQGPITEDISPDTIRVTPLPTSVGSSPARAICAVSTVLDLLEEDEQLVAQRLAVIADELDEDATQLSPERDILVNPARRLRTFIDGSRLLHTGVGPVAEAAAELIAAIFTAKGLSSGWASAAELGDALGDPAPVDDLFHDPFLDGPSSLVALKTIVWGTYATDIAHAQAVECPPSAAGPTGQALRMITRAFAVTALDADADGGL</sequence>
<organism evidence="1 2">
    <name type="scientific">Corynebacterium guangdongense</name>
    <dbReference type="NCBI Taxonomy" id="1783348"/>
    <lineage>
        <taxon>Bacteria</taxon>
        <taxon>Bacillati</taxon>
        <taxon>Actinomycetota</taxon>
        <taxon>Actinomycetes</taxon>
        <taxon>Mycobacteriales</taxon>
        <taxon>Corynebacteriaceae</taxon>
        <taxon>Corynebacterium</taxon>
    </lineage>
</organism>
<evidence type="ECO:0000313" key="2">
    <source>
        <dbReference type="Proteomes" id="UP001180840"/>
    </source>
</evidence>